<feature type="transmembrane region" description="Helical" evidence="8">
    <location>
        <begin position="245"/>
        <end position="267"/>
    </location>
</feature>
<evidence type="ECO:0000256" key="6">
    <source>
        <dbReference type="ARBA" id="ARBA00022989"/>
    </source>
</evidence>
<keyword evidence="5 8" id="KW-0812">Transmembrane</keyword>
<feature type="transmembrane region" description="Helical" evidence="8">
    <location>
        <begin position="102"/>
        <end position="125"/>
    </location>
</feature>
<name>A0ABY8H2H4_9MICC</name>
<dbReference type="SUPFAM" id="SSF161098">
    <property type="entry name" value="MetI-like"/>
    <property type="match status" value="2"/>
</dbReference>
<dbReference type="Pfam" id="PF00528">
    <property type="entry name" value="BPD_transp_1"/>
    <property type="match status" value="2"/>
</dbReference>
<evidence type="ECO:0000256" key="2">
    <source>
        <dbReference type="ARBA" id="ARBA00022448"/>
    </source>
</evidence>
<dbReference type="PANTHER" id="PTHR43357">
    <property type="entry name" value="INNER MEMBRANE ABC TRANSPORTER PERMEASE PROTEIN YDCV"/>
    <property type="match status" value="1"/>
</dbReference>
<dbReference type="CDD" id="cd06261">
    <property type="entry name" value="TM_PBP2"/>
    <property type="match status" value="2"/>
</dbReference>
<evidence type="ECO:0000256" key="1">
    <source>
        <dbReference type="ARBA" id="ARBA00004429"/>
    </source>
</evidence>
<feature type="transmembrane region" description="Helical" evidence="8">
    <location>
        <begin position="416"/>
        <end position="438"/>
    </location>
</feature>
<feature type="transmembrane region" description="Helical" evidence="8">
    <location>
        <begin position="458"/>
        <end position="479"/>
    </location>
</feature>
<evidence type="ECO:0000256" key="5">
    <source>
        <dbReference type="ARBA" id="ARBA00022692"/>
    </source>
</evidence>
<gene>
    <name evidence="10" type="ORF">P8192_07825</name>
</gene>
<dbReference type="EMBL" id="CP121252">
    <property type="protein sequence ID" value="WFP15338.1"/>
    <property type="molecule type" value="Genomic_DNA"/>
</dbReference>
<dbReference type="PROSITE" id="PS50928">
    <property type="entry name" value="ABC_TM1"/>
    <property type="match status" value="2"/>
</dbReference>
<protein>
    <submittedName>
        <fullName evidence="10">Iron ABC transporter permease</fullName>
    </submittedName>
</protein>
<evidence type="ECO:0000313" key="11">
    <source>
        <dbReference type="Proteomes" id="UP001219037"/>
    </source>
</evidence>
<dbReference type="RefSeq" id="WP_278155965.1">
    <property type="nucleotide sequence ID" value="NZ_CP121252.1"/>
</dbReference>
<evidence type="ECO:0000313" key="10">
    <source>
        <dbReference type="EMBL" id="WFP15338.1"/>
    </source>
</evidence>
<dbReference type="Proteomes" id="UP001219037">
    <property type="component" value="Chromosome"/>
</dbReference>
<feature type="transmembrane region" description="Helical" evidence="8">
    <location>
        <begin position="197"/>
        <end position="216"/>
    </location>
</feature>
<feature type="transmembrane region" description="Helical" evidence="8">
    <location>
        <begin position="72"/>
        <end position="90"/>
    </location>
</feature>
<dbReference type="PANTHER" id="PTHR43357:SF3">
    <property type="entry name" value="FE(3+)-TRANSPORT SYSTEM PERMEASE PROTEIN FBPB 2"/>
    <property type="match status" value="1"/>
</dbReference>
<reference evidence="10 11" key="1">
    <citation type="submission" date="2023-04" db="EMBL/GenBank/DDBJ databases">
        <title>Funneling lignin-derived compounds into biodiesel using alkali-halophilic Citricoccus sp. P2.</title>
        <authorList>
            <person name="Luo C.-B."/>
        </authorList>
    </citation>
    <scope>NUCLEOTIDE SEQUENCE [LARGE SCALE GENOMIC DNA]</scope>
    <source>
        <strain evidence="10 11">P2</strain>
    </source>
</reference>
<evidence type="ECO:0000256" key="4">
    <source>
        <dbReference type="ARBA" id="ARBA00022519"/>
    </source>
</evidence>
<dbReference type="Gene3D" id="1.10.3720.10">
    <property type="entry name" value="MetI-like"/>
    <property type="match status" value="2"/>
</dbReference>
<keyword evidence="2 8" id="KW-0813">Transport</keyword>
<organism evidence="10 11">
    <name type="scientific">Citricoccus muralis</name>
    <dbReference type="NCBI Taxonomy" id="169134"/>
    <lineage>
        <taxon>Bacteria</taxon>
        <taxon>Bacillati</taxon>
        <taxon>Actinomycetota</taxon>
        <taxon>Actinomycetes</taxon>
        <taxon>Micrococcales</taxon>
        <taxon>Micrococcaceae</taxon>
        <taxon>Citricoccus</taxon>
    </lineage>
</organism>
<feature type="transmembrane region" description="Helical" evidence="8">
    <location>
        <begin position="32"/>
        <end position="60"/>
    </location>
</feature>
<keyword evidence="7 8" id="KW-0472">Membrane</keyword>
<keyword evidence="4" id="KW-0997">Cell inner membrane</keyword>
<evidence type="ECO:0000259" key="9">
    <source>
        <dbReference type="PROSITE" id="PS50928"/>
    </source>
</evidence>
<keyword evidence="3" id="KW-1003">Cell membrane</keyword>
<dbReference type="InterPro" id="IPR000515">
    <property type="entry name" value="MetI-like"/>
</dbReference>
<dbReference type="InterPro" id="IPR035906">
    <property type="entry name" value="MetI-like_sf"/>
</dbReference>
<keyword evidence="6 8" id="KW-1133">Transmembrane helix</keyword>
<feature type="transmembrane region" description="Helical" evidence="8">
    <location>
        <begin position="293"/>
        <end position="315"/>
    </location>
</feature>
<proteinExistence type="inferred from homology"/>
<feature type="transmembrane region" description="Helical" evidence="8">
    <location>
        <begin position="327"/>
        <end position="348"/>
    </location>
</feature>
<comment type="similarity">
    <text evidence="8">Belongs to the binding-protein-dependent transport system permease family.</text>
</comment>
<feature type="domain" description="ABC transmembrane type-1" evidence="9">
    <location>
        <begin position="34"/>
        <end position="217"/>
    </location>
</feature>
<keyword evidence="11" id="KW-1185">Reference proteome</keyword>
<evidence type="ECO:0000256" key="7">
    <source>
        <dbReference type="ARBA" id="ARBA00023136"/>
    </source>
</evidence>
<feature type="domain" description="ABC transmembrane type-1" evidence="9">
    <location>
        <begin position="289"/>
        <end position="479"/>
    </location>
</feature>
<evidence type="ECO:0000256" key="8">
    <source>
        <dbReference type="RuleBase" id="RU363032"/>
    </source>
</evidence>
<sequence length="489" mass="51774">MAAVPLAYLVIRLAQADLQQVIDAVVRERTLVLVLTSLGLSLLVALGSLVLGIPMAWVLARVALPLPGLWRALAALPLAVPSYVMAFSWISTWPALSGFWPLTLVMILACTPYVTLPVAAAFYLADQRAVDVARTLGRGPLGAFRAALLPQVAPAALAGALLAGLYTLSDFGSPSLFRVQTLTWAVYAAFEGGLNRTLAAATALILVMLALTLVLMERMMRRRASRGGRPASQIVRPRRLNTKRVQLVSVAGLGCVSLVSLGIPAYALTRRGWESRSAATDWSRLFESMGTTLSLSLTGALIAVLLGLPIAVLAARYRGRSIATLESVAYLGNGIPGLVVGLSLVFFTLNVVPVLYQTALALSVAYAVIFLPKAIGSARSAIAQVPASLEEVSRTLGRGPLHTWTTITARLSTPGIATGGLLVAVTAMKELPATLMLLPIGANTLATELWRHTNMSSYAAAAPYAIALVLIACIPTYFLSRTELDGTRR</sequence>
<evidence type="ECO:0000256" key="3">
    <source>
        <dbReference type="ARBA" id="ARBA00022475"/>
    </source>
</evidence>
<feature type="transmembrane region" description="Helical" evidence="8">
    <location>
        <begin position="354"/>
        <end position="371"/>
    </location>
</feature>
<feature type="transmembrane region" description="Helical" evidence="8">
    <location>
        <begin position="146"/>
        <end position="168"/>
    </location>
</feature>
<comment type="subcellular location">
    <subcellularLocation>
        <location evidence="1">Cell inner membrane</location>
        <topology evidence="1">Multi-pass membrane protein</topology>
    </subcellularLocation>
    <subcellularLocation>
        <location evidence="8">Cell membrane</location>
        <topology evidence="8">Multi-pass membrane protein</topology>
    </subcellularLocation>
</comment>
<accession>A0ABY8H2H4</accession>